<accession>A0ABU3SH67</accession>
<evidence type="ECO:0000256" key="1">
    <source>
        <dbReference type="SAM" id="Phobius"/>
    </source>
</evidence>
<feature type="transmembrane region" description="Helical" evidence="1">
    <location>
        <begin position="20"/>
        <end position="37"/>
    </location>
</feature>
<evidence type="ECO:0000313" key="3">
    <source>
        <dbReference type="Proteomes" id="UP001254257"/>
    </source>
</evidence>
<dbReference type="EMBL" id="JAWDID010000146">
    <property type="protein sequence ID" value="MDU0344059.1"/>
    <property type="molecule type" value="Genomic_DNA"/>
</dbReference>
<evidence type="ECO:0000313" key="2">
    <source>
        <dbReference type="EMBL" id="MDU0344059.1"/>
    </source>
</evidence>
<dbReference type="RefSeq" id="WP_316021743.1">
    <property type="nucleotide sequence ID" value="NZ_JAWDID010000146.1"/>
</dbReference>
<reference evidence="2 3" key="1">
    <citation type="submission" date="2023-09" db="EMBL/GenBank/DDBJ databases">
        <title>Whole genome shotgun sequencing (WGS) of Bosea sp. ZW T0_25, isolated from stored onions (Allium cepa).</title>
        <authorList>
            <person name="Stoll D.A."/>
            <person name="Huch M."/>
        </authorList>
    </citation>
    <scope>NUCLEOTIDE SEQUENCE [LARGE SCALE GENOMIC DNA]</scope>
    <source>
        <strain evidence="2 3">ZW T0_25</strain>
    </source>
</reference>
<gene>
    <name evidence="2" type="ORF">RKE40_29680</name>
</gene>
<evidence type="ECO:0008006" key="4">
    <source>
        <dbReference type="Google" id="ProtNLM"/>
    </source>
</evidence>
<name>A0ABU3SH67_9HYPH</name>
<feature type="non-terminal residue" evidence="2">
    <location>
        <position position="1"/>
    </location>
</feature>
<sequence>LAPRDNIEFREGRVRNWNPCGIVAMAAGVAVGGLGVFGLYPSYYASFIAMLLGPLLYVPLTMATRGQFYEPPKSNDTLIAERIVAS</sequence>
<keyword evidence="1" id="KW-0472">Membrane</keyword>
<proteinExistence type="predicted"/>
<protein>
    <recommendedName>
        <fullName evidence="4">Allantoin permease</fullName>
    </recommendedName>
</protein>
<comment type="caution">
    <text evidence="2">The sequence shown here is derived from an EMBL/GenBank/DDBJ whole genome shotgun (WGS) entry which is preliminary data.</text>
</comment>
<keyword evidence="3" id="KW-1185">Reference proteome</keyword>
<feature type="transmembrane region" description="Helical" evidence="1">
    <location>
        <begin position="43"/>
        <end position="63"/>
    </location>
</feature>
<keyword evidence="1" id="KW-0812">Transmembrane</keyword>
<dbReference type="Proteomes" id="UP001254257">
    <property type="component" value="Unassembled WGS sequence"/>
</dbReference>
<keyword evidence="1" id="KW-1133">Transmembrane helix</keyword>
<organism evidence="2 3">
    <name type="scientific">Bosea rubneri</name>
    <dbReference type="NCBI Taxonomy" id="3075434"/>
    <lineage>
        <taxon>Bacteria</taxon>
        <taxon>Pseudomonadati</taxon>
        <taxon>Pseudomonadota</taxon>
        <taxon>Alphaproteobacteria</taxon>
        <taxon>Hyphomicrobiales</taxon>
        <taxon>Boseaceae</taxon>
        <taxon>Bosea</taxon>
    </lineage>
</organism>